<proteinExistence type="predicted"/>
<evidence type="ECO:0000313" key="2">
    <source>
        <dbReference type="Proteomes" id="UP000324222"/>
    </source>
</evidence>
<comment type="caution">
    <text evidence="1">The sequence shown here is derived from an EMBL/GenBank/DDBJ whole genome shotgun (WGS) entry which is preliminary data.</text>
</comment>
<reference evidence="1 2" key="1">
    <citation type="submission" date="2019-05" db="EMBL/GenBank/DDBJ databases">
        <title>Another draft genome of Portunus trituberculatus and its Hox gene families provides insights of decapod evolution.</title>
        <authorList>
            <person name="Jeong J.-H."/>
            <person name="Song I."/>
            <person name="Kim S."/>
            <person name="Choi T."/>
            <person name="Kim D."/>
            <person name="Ryu S."/>
            <person name="Kim W."/>
        </authorList>
    </citation>
    <scope>NUCLEOTIDE SEQUENCE [LARGE SCALE GENOMIC DNA]</scope>
    <source>
        <tissue evidence="1">Muscle</tissue>
    </source>
</reference>
<protein>
    <submittedName>
        <fullName evidence="1">Uncharacterized protein</fullName>
    </submittedName>
</protein>
<dbReference type="AlphaFoldDB" id="A0A5B7IS14"/>
<evidence type="ECO:0000313" key="1">
    <source>
        <dbReference type="EMBL" id="MPC88381.1"/>
    </source>
</evidence>
<dbReference type="Proteomes" id="UP000324222">
    <property type="component" value="Unassembled WGS sequence"/>
</dbReference>
<organism evidence="1 2">
    <name type="scientific">Portunus trituberculatus</name>
    <name type="common">Swimming crab</name>
    <name type="synonym">Neptunus trituberculatus</name>
    <dbReference type="NCBI Taxonomy" id="210409"/>
    <lineage>
        <taxon>Eukaryota</taxon>
        <taxon>Metazoa</taxon>
        <taxon>Ecdysozoa</taxon>
        <taxon>Arthropoda</taxon>
        <taxon>Crustacea</taxon>
        <taxon>Multicrustacea</taxon>
        <taxon>Malacostraca</taxon>
        <taxon>Eumalacostraca</taxon>
        <taxon>Eucarida</taxon>
        <taxon>Decapoda</taxon>
        <taxon>Pleocyemata</taxon>
        <taxon>Brachyura</taxon>
        <taxon>Eubrachyura</taxon>
        <taxon>Portunoidea</taxon>
        <taxon>Portunidae</taxon>
        <taxon>Portuninae</taxon>
        <taxon>Portunus</taxon>
    </lineage>
</organism>
<keyword evidence="2" id="KW-1185">Reference proteome</keyword>
<sequence>MLEIIFKVLAIVSSFYSSRQFQVLTPACCTCLVHAIMHCSLLKKTARKFPSASPVAPQIPELPATMLSTATTVGELPSTEDKQTSQPIYLLPSYTLTVMPG</sequence>
<dbReference type="EMBL" id="VSRR010077635">
    <property type="protein sequence ID" value="MPC88381.1"/>
    <property type="molecule type" value="Genomic_DNA"/>
</dbReference>
<gene>
    <name evidence="1" type="ORF">E2C01_083282</name>
</gene>
<accession>A0A5B7IS14</accession>
<name>A0A5B7IS14_PORTR</name>